<dbReference type="PIRSF" id="PIRSF028774">
    <property type="entry name" value="UCP028774"/>
    <property type="match status" value="1"/>
</dbReference>
<evidence type="ECO:0000256" key="1">
    <source>
        <dbReference type="ARBA" id="ARBA00022490"/>
    </source>
</evidence>
<evidence type="ECO:0000256" key="2">
    <source>
        <dbReference type="ARBA" id="ARBA00022552"/>
    </source>
</evidence>
<evidence type="ECO:0000313" key="11">
    <source>
        <dbReference type="EMBL" id="PWG62440.1"/>
    </source>
</evidence>
<feature type="domain" description="Ribosomal RNA methyltransferase FtsJ" evidence="8">
    <location>
        <begin position="179"/>
        <end position="271"/>
    </location>
</feature>
<evidence type="ECO:0000256" key="4">
    <source>
        <dbReference type="ARBA" id="ARBA00022679"/>
    </source>
</evidence>
<evidence type="ECO:0000256" key="5">
    <source>
        <dbReference type="ARBA" id="ARBA00022691"/>
    </source>
</evidence>
<accession>A0A2U2MZX8</accession>
<dbReference type="AlphaFoldDB" id="A0A2U2MZX8"/>
<protein>
    <submittedName>
        <fullName evidence="11">23S rRNA (Cytidine(2498)-2'-O)-methyltransferase RlmM</fullName>
    </submittedName>
</protein>
<dbReference type="PANTHER" id="PTHR37524:SF2">
    <property type="entry name" value="RIBOSOMAL RNA METHYLTRANSFERASE FTSJ DOMAIN-CONTAINING PROTEIN"/>
    <property type="match status" value="1"/>
</dbReference>
<feature type="binding site" evidence="7">
    <location>
        <position position="233"/>
    </location>
    <ligand>
        <name>S-adenosyl-L-methionine</name>
        <dbReference type="ChEBI" id="CHEBI:59789"/>
    </ligand>
</feature>
<proteinExistence type="predicted"/>
<dbReference type="Gene3D" id="3.40.50.150">
    <property type="entry name" value="Vaccinia Virus protein VP39"/>
    <property type="match status" value="1"/>
</dbReference>
<keyword evidence="12" id="KW-1185">Reference proteome</keyword>
<dbReference type="InterPro" id="IPR029063">
    <property type="entry name" value="SAM-dependent_MTases_sf"/>
</dbReference>
<dbReference type="GO" id="GO:0008168">
    <property type="term" value="F:methyltransferase activity"/>
    <property type="evidence" value="ECO:0007669"/>
    <property type="project" value="UniProtKB-KW"/>
</dbReference>
<reference evidence="11 12" key="1">
    <citation type="submission" date="2018-05" db="EMBL/GenBank/DDBJ databases">
        <title>Spiribacter halobius sp. nov., a moderately halophilic bacterium isolated from marine solar saltern.</title>
        <authorList>
            <person name="Zheng W.-S."/>
            <person name="Lu D.-C."/>
            <person name="Du Z.-J."/>
        </authorList>
    </citation>
    <scope>NUCLEOTIDE SEQUENCE [LARGE SCALE GENOMIC DNA]</scope>
    <source>
        <strain evidence="11 12">E85</strain>
    </source>
</reference>
<feature type="binding site" evidence="7">
    <location>
        <position position="269"/>
    </location>
    <ligand>
        <name>S-adenosyl-L-methionine</name>
        <dbReference type="ChEBI" id="CHEBI:59789"/>
    </ligand>
</feature>
<evidence type="ECO:0000256" key="3">
    <source>
        <dbReference type="ARBA" id="ARBA00022603"/>
    </source>
</evidence>
<keyword evidence="2" id="KW-0698">rRNA processing</keyword>
<name>A0A2U2MZX8_9GAMM</name>
<dbReference type="RefSeq" id="WP_109679157.1">
    <property type="nucleotide sequence ID" value="NZ_CP086615.1"/>
</dbReference>
<gene>
    <name evidence="11" type="ORF">DEM34_12435</name>
</gene>
<keyword evidence="1" id="KW-0963">Cytoplasm</keyword>
<dbReference type="GO" id="GO:0032259">
    <property type="term" value="P:methylation"/>
    <property type="evidence" value="ECO:0007669"/>
    <property type="project" value="UniProtKB-KW"/>
</dbReference>
<keyword evidence="4 11" id="KW-0808">Transferase</keyword>
<dbReference type="OrthoDB" id="154490at2"/>
<feature type="binding site" evidence="7">
    <location>
        <position position="181"/>
    </location>
    <ligand>
        <name>S-adenosyl-L-methionine</name>
        <dbReference type="ChEBI" id="CHEBI:59789"/>
    </ligand>
</feature>
<feature type="active site" description="Proton acceptor" evidence="6">
    <location>
        <position position="298"/>
    </location>
</feature>
<evidence type="ECO:0000259" key="8">
    <source>
        <dbReference type="Pfam" id="PF01728"/>
    </source>
</evidence>
<feature type="domain" description="Ribosomal RNA large subunit methyltransferase M THUMP-like" evidence="10">
    <location>
        <begin position="79"/>
        <end position="156"/>
    </location>
</feature>
<dbReference type="EMBL" id="QFFI01000019">
    <property type="protein sequence ID" value="PWG62440.1"/>
    <property type="molecule type" value="Genomic_DNA"/>
</dbReference>
<sequence>MLLYCRPGFEKDCAAEITDACAAIGVAGYCDARPGQAFVTFHALPVPARPLIADLRWSRLVFARQLLALGPAVALPAADRATPIAETVVGLAPGFSDVWLEHPDSNDGRALSRLCRALRTPVLKALAERGVATDVTDAPRLHVFLDGSGDARVGLADPRNSAPWPLAIPRLRLPRAAPSRSTLKLDEALQTFLGATERERLLRPGMRAVDLGAAPGGWSWQLARRGLRVTAVDNGPMDPRLMAEGLVEHVRADGFRYRVGRPVDWLVCDMVEQPHRIAALVAGWLRRGDCHGAVCNLKLPMKRRHSAVREALARLEAALPPSARLGCKQLYHDREEVTAAVVPG</sequence>
<dbReference type="GO" id="GO:0006364">
    <property type="term" value="P:rRNA processing"/>
    <property type="evidence" value="ECO:0007669"/>
    <property type="project" value="UniProtKB-KW"/>
</dbReference>
<dbReference type="InterPro" id="IPR002877">
    <property type="entry name" value="RNA_MeTrfase_FtsJ_dom"/>
</dbReference>
<dbReference type="Gene3D" id="3.30.2300.20">
    <property type="match status" value="1"/>
</dbReference>
<dbReference type="SUPFAM" id="SSF53335">
    <property type="entry name" value="S-adenosyl-L-methionine-dependent methyltransferases"/>
    <property type="match status" value="1"/>
</dbReference>
<dbReference type="PANTHER" id="PTHR37524">
    <property type="entry name" value="RIBOSOMAL RNA LARGE SUBUNIT METHYLTRANSFERASE M"/>
    <property type="match status" value="1"/>
</dbReference>
<dbReference type="Gene3D" id="3.30.70.2810">
    <property type="match status" value="1"/>
</dbReference>
<evidence type="ECO:0000256" key="6">
    <source>
        <dbReference type="PIRSR" id="PIRSR028774-1"/>
    </source>
</evidence>
<feature type="binding site" evidence="7">
    <location>
        <begin position="214"/>
        <end position="217"/>
    </location>
    <ligand>
        <name>S-adenosyl-L-methionine</name>
        <dbReference type="ChEBI" id="CHEBI:59789"/>
    </ligand>
</feature>
<dbReference type="Pfam" id="PF18125">
    <property type="entry name" value="RlmM_FDX"/>
    <property type="match status" value="1"/>
</dbReference>
<evidence type="ECO:0000259" key="9">
    <source>
        <dbReference type="Pfam" id="PF18125"/>
    </source>
</evidence>
<dbReference type="InterPro" id="IPR011224">
    <property type="entry name" value="rRNA_MeTrfase_M"/>
</dbReference>
<evidence type="ECO:0000256" key="7">
    <source>
        <dbReference type="PIRSR" id="PIRSR028774-2"/>
    </source>
</evidence>
<keyword evidence="3 11" id="KW-0489">Methyltransferase</keyword>
<dbReference type="Pfam" id="PF01728">
    <property type="entry name" value="FtsJ"/>
    <property type="match status" value="1"/>
</dbReference>
<keyword evidence="5 7" id="KW-0949">S-adenosyl-L-methionine</keyword>
<dbReference type="InterPro" id="IPR048646">
    <property type="entry name" value="RlmM_THUMP-like"/>
</dbReference>
<evidence type="ECO:0000259" key="10">
    <source>
        <dbReference type="Pfam" id="PF21239"/>
    </source>
</evidence>
<dbReference type="Pfam" id="PF21239">
    <property type="entry name" value="RLMM_N"/>
    <property type="match status" value="1"/>
</dbReference>
<feature type="domain" description="RlmM ferredoxin-like" evidence="9">
    <location>
        <begin position="1"/>
        <end position="67"/>
    </location>
</feature>
<comment type="caution">
    <text evidence="11">The sequence shown here is derived from an EMBL/GenBank/DDBJ whole genome shotgun (WGS) entry which is preliminary data.</text>
</comment>
<feature type="binding site" evidence="7">
    <location>
        <position position="253"/>
    </location>
    <ligand>
        <name>S-adenosyl-L-methionine</name>
        <dbReference type="ChEBI" id="CHEBI:59789"/>
    </ligand>
</feature>
<dbReference type="Proteomes" id="UP000245474">
    <property type="component" value="Unassembled WGS sequence"/>
</dbReference>
<evidence type="ECO:0000313" key="12">
    <source>
        <dbReference type="Proteomes" id="UP000245474"/>
    </source>
</evidence>
<dbReference type="InterPro" id="IPR040739">
    <property type="entry name" value="RlmM_FDX"/>
</dbReference>
<organism evidence="11 12">
    <name type="scientific">Sediminicurvatus halobius</name>
    <dbReference type="NCBI Taxonomy" id="2182432"/>
    <lineage>
        <taxon>Bacteria</taxon>
        <taxon>Pseudomonadati</taxon>
        <taxon>Pseudomonadota</taxon>
        <taxon>Gammaproteobacteria</taxon>
        <taxon>Chromatiales</taxon>
        <taxon>Ectothiorhodospiraceae</taxon>
        <taxon>Sediminicurvatus</taxon>
    </lineage>
</organism>
<dbReference type="NCBIfam" id="NF008734">
    <property type="entry name" value="PRK11760.1"/>
    <property type="match status" value="1"/>
</dbReference>